<dbReference type="Proteomes" id="UP001159428">
    <property type="component" value="Unassembled WGS sequence"/>
</dbReference>
<feature type="domain" description="CUE" evidence="7">
    <location>
        <begin position="218"/>
        <end position="261"/>
    </location>
</feature>
<name>A0AAU9WC55_9CNID</name>
<sequence length="596" mass="66321">MAAQPSSGNARANVMTGDLPEDFLRLSPAVNQAPPPAGQMVPVQPVTYYQPTGFMQPIQPQHIGRLSITVQQAKLAKNYGITRMDPYCRITVGNHVFESPTAHNGSTNPRWNKLMSIPMQEGVKNVYVEIFDERAFSVDERIAWGLVAIKDSVFSGETLEDWYSLSGKQGEDKEGMINLVFSYRPVVPGTQVLYPGGYGPGQPVPTGPQQHQQQPHQLNQQDITGLKDMFPSMEEGVIRSVLEACRGDVNAATTHLLGMTICYLPDLHRIRKMTFYRNVVWFAKGLREYTKNGYIAAEKSFDPKALDVDVSSRTFMITGANSGIGKDTAAFLAKKGATVHMVCRSETRGEEARKEISESSGNDKVILHILDMSRPRMVWEFVEKFSSANEALHVLINNAGCMVNTREVDEDGLEKNFATNTLGTYILTSGLMPLLLKNEAPRVITVSSGGMLVMKLDIKDLQFEKMNPFDGTMAYAQNKRQQVIMTEKWAEKHNEILFSSMHPGWADTPAVQTSMPGFHRKMKDRLRTCAQGADTIIWLSVADMSKEPRGAFYQDRKPVSTHLPLAWSKASDGDKNELMTNLEDLASKFKPDSSAN</sequence>
<keyword evidence="2" id="KW-0399">Innate immunity</keyword>
<dbReference type="PRINTS" id="PR00081">
    <property type="entry name" value="GDHRDH"/>
</dbReference>
<accession>A0AAU9WC55</accession>
<evidence type="ECO:0000313" key="9">
    <source>
        <dbReference type="Proteomes" id="UP001159428"/>
    </source>
</evidence>
<dbReference type="Gene3D" id="2.60.40.150">
    <property type="entry name" value="C2 domain"/>
    <property type="match status" value="1"/>
</dbReference>
<proteinExistence type="inferred from homology"/>
<keyword evidence="5" id="KW-0395">Inflammatory response</keyword>
<dbReference type="AlphaFoldDB" id="A0AAU9WC55"/>
<dbReference type="PANTHER" id="PTHR44656:SF7">
    <property type="entry name" value="DEHYDROGENASE_REDUCTASE SDR FAMILY MEMBER 12"/>
    <property type="match status" value="1"/>
</dbReference>
<comment type="similarity">
    <text evidence="1">Belongs to the tollip family.</text>
</comment>
<evidence type="ECO:0000256" key="1">
    <source>
        <dbReference type="ARBA" id="ARBA00009278"/>
    </source>
</evidence>
<dbReference type="CDD" id="cd04016">
    <property type="entry name" value="C2_Tollip"/>
    <property type="match status" value="1"/>
</dbReference>
<protein>
    <recommendedName>
        <fullName evidence="10">C2 domain-containing protein</fullName>
    </recommendedName>
</protein>
<dbReference type="PANTHER" id="PTHR44656">
    <property type="entry name" value="DEHYDROGENASE/REDUCTASE SDR FAMILY MEMBER 12"/>
    <property type="match status" value="1"/>
</dbReference>
<dbReference type="Gene3D" id="1.10.8.10">
    <property type="entry name" value="DNA helicase RuvA subunit, C-terminal domain"/>
    <property type="match status" value="1"/>
</dbReference>
<dbReference type="SMART" id="SM00546">
    <property type="entry name" value="CUE"/>
    <property type="match status" value="1"/>
</dbReference>
<dbReference type="PROSITE" id="PS50004">
    <property type="entry name" value="C2"/>
    <property type="match status" value="1"/>
</dbReference>
<evidence type="ECO:0000256" key="2">
    <source>
        <dbReference type="ARBA" id="ARBA00022588"/>
    </source>
</evidence>
<dbReference type="CDD" id="cd14279">
    <property type="entry name" value="CUE"/>
    <property type="match status" value="1"/>
</dbReference>
<dbReference type="GO" id="GO:0006914">
    <property type="term" value="P:autophagy"/>
    <property type="evidence" value="ECO:0007669"/>
    <property type="project" value="UniProtKB-KW"/>
</dbReference>
<dbReference type="InterPro" id="IPR003892">
    <property type="entry name" value="CUE"/>
</dbReference>
<keyword evidence="4" id="KW-0072">Autophagy</keyword>
<evidence type="ECO:0000256" key="3">
    <source>
        <dbReference type="ARBA" id="ARBA00022859"/>
    </source>
</evidence>
<feature type="domain" description="C2" evidence="6">
    <location>
        <begin position="47"/>
        <end position="163"/>
    </location>
</feature>
<dbReference type="Pfam" id="PF00106">
    <property type="entry name" value="adh_short"/>
    <property type="match status" value="1"/>
</dbReference>
<dbReference type="InterPro" id="IPR037301">
    <property type="entry name" value="Tollip_C2"/>
</dbReference>
<dbReference type="InterPro" id="IPR052992">
    <property type="entry name" value="SDR_member_12"/>
</dbReference>
<evidence type="ECO:0008006" key="10">
    <source>
        <dbReference type="Google" id="ProtNLM"/>
    </source>
</evidence>
<gene>
    <name evidence="8" type="ORF">PMEA_00034757</name>
</gene>
<evidence type="ECO:0000256" key="4">
    <source>
        <dbReference type="ARBA" id="ARBA00023006"/>
    </source>
</evidence>
<dbReference type="SUPFAM" id="SSF51735">
    <property type="entry name" value="NAD(P)-binding Rossmann-fold domains"/>
    <property type="match status" value="1"/>
</dbReference>
<dbReference type="InterPro" id="IPR009060">
    <property type="entry name" value="UBA-like_sf"/>
</dbReference>
<dbReference type="InterPro" id="IPR002347">
    <property type="entry name" value="SDR_fam"/>
</dbReference>
<dbReference type="Pfam" id="PF00168">
    <property type="entry name" value="C2"/>
    <property type="match status" value="1"/>
</dbReference>
<dbReference type="EMBL" id="CALNXJ010000009">
    <property type="protein sequence ID" value="CAH3104491.1"/>
    <property type="molecule type" value="Genomic_DNA"/>
</dbReference>
<evidence type="ECO:0000256" key="5">
    <source>
        <dbReference type="ARBA" id="ARBA00023198"/>
    </source>
</evidence>
<keyword evidence="9" id="KW-1185">Reference proteome</keyword>
<dbReference type="Gene3D" id="3.40.50.720">
    <property type="entry name" value="NAD(P)-binding Rossmann-like Domain"/>
    <property type="match status" value="1"/>
</dbReference>
<evidence type="ECO:0000313" key="8">
    <source>
        <dbReference type="EMBL" id="CAH3104491.1"/>
    </source>
</evidence>
<dbReference type="PROSITE" id="PS51140">
    <property type="entry name" value="CUE"/>
    <property type="match status" value="1"/>
</dbReference>
<organism evidence="8 9">
    <name type="scientific">Pocillopora meandrina</name>
    <dbReference type="NCBI Taxonomy" id="46732"/>
    <lineage>
        <taxon>Eukaryota</taxon>
        <taxon>Metazoa</taxon>
        <taxon>Cnidaria</taxon>
        <taxon>Anthozoa</taxon>
        <taxon>Hexacorallia</taxon>
        <taxon>Scleractinia</taxon>
        <taxon>Astrocoeniina</taxon>
        <taxon>Pocilloporidae</taxon>
        <taxon>Pocillopora</taxon>
    </lineage>
</organism>
<dbReference type="FunFam" id="2.60.40.150:FF:000055">
    <property type="entry name" value="Toll-interacting protein-like Protein"/>
    <property type="match status" value="1"/>
</dbReference>
<evidence type="ECO:0000259" key="7">
    <source>
        <dbReference type="PROSITE" id="PS51140"/>
    </source>
</evidence>
<dbReference type="InterPro" id="IPR000008">
    <property type="entry name" value="C2_dom"/>
</dbReference>
<dbReference type="SMART" id="SM00239">
    <property type="entry name" value="C2"/>
    <property type="match status" value="1"/>
</dbReference>
<dbReference type="InterPro" id="IPR036291">
    <property type="entry name" value="NAD(P)-bd_dom_sf"/>
</dbReference>
<dbReference type="GO" id="GO:0043130">
    <property type="term" value="F:ubiquitin binding"/>
    <property type="evidence" value="ECO:0007669"/>
    <property type="project" value="InterPro"/>
</dbReference>
<dbReference type="SUPFAM" id="SSF46934">
    <property type="entry name" value="UBA-like"/>
    <property type="match status" value="1"/>
</dbReference>
<reference evidence="8 9" key="1">
    <citation type="submission" date="2022-05" db="EMBL/GenBank/DDBJ databases">
        <authorList>
            <consortium name="Genoscope - CEA"/>
            <person name="William W."/>
        </authorList>
    </citation>
    <scope>NUCLEOTIDE SEQUENCE [LARGE SCALE GENOMIC DNA]</scope>
</reference>
<dbReference type="SUPFAM" id="SSF49562">
    <property type="entry name" value="C2 domain (Calcium/lipid-binding domain, CaLB)"/>
    <property type="match status" value="1"/>
</dbReference>
<dbReference type="Pfam" id="PF02845">
    <property type="entry name" value="CUE"/>
    <property type="match status" value="1"/>
</dbReference>
<keyword evidence="3" id="KW-0391">Immunity</keyword>
<dbReference type="InterPro" id="IPR035892">
    <property type="entry name" value="C2_domain_sf"/>
</dbReference>
<dbReference type="GO" id="GO:0045087">
    <property type="term" value="P:innate immune response"/>
    <property type="evidence" value="ECO:0007669"/>
    <property type="project" value="UniProtKB-KW"/>
</dbReference>
<comment type="caution">
    <text evidence="8">The sequence shown here is derived from an EMBL/GenBank/DDBJ whole genome shotgun (WGS) entry which is preliminary data.</text>
</comment>
<evidence type="ECO:0000259" key="6">
    <source>
        <dbReference type="PROSITE" id="PS50004"/>
    </source>
</evidence>